<organism evidence="8 9">
    <name type="scientific">Momordica charantia</name>
    <name type="common">Bitter gourd</name>
    <name type="synonym">Balsam pear</name>
    <dbReference type="NCBI Taxonomy" id="3673"/>
    <lineage>
        <taxon>Eukaryota</taxon>
        <taxon>Viridiplantae</taxon>
        <taxon>Streptophyta</taxon>
        <taxon>Embryophyta</taxon>
        <taxon>Tracheophyta</taxon>
        <taxon>Spermatophyta</taxon>
        <taxon>Magnoliopsida</taxon>
        <taxon>eudicotyledons</taxon>
        <taxon>Gunneridae</taxon>
        <taxon>Pentapetalae</taxon>
        <taxon>rosids</taxon>
        <taxon>fabids</taxon>
        <taxon>Cucurbitales</taxon>
        <taxon>Cucurbitaceae</taxon>
        <taxon>Momordiceae</taxon>
        <taxon>Momordica</taxon>
    </lineage>
</organism>
<dbReference type="OrthoDB" id="2019494at2759"/>
<feature type="compositionally biased region" description="Polar residues" evidence="6">
    <location>
        <begin position="1"/>
        <end position="18"/>
    </location>
</feature>
<evidence type="ECO:0000256" key="2">
    <source>
        <dbReference type="ARBA" id="ARBA00023015"/>
    </source>
</evidence>
<dbReference type="GO" id="GO:0000981">
    <property type="term" value="F:DNA-binding transcription factor activity, RNA polymerase II-specific"/>
    <property type="evidence" value="ECO:0007669"/>
    <property type="project" value="TreeGrafter"/>
</dbReference>
<dbReference type="PROSITE" id="PS50888">
    <property type="entry name" value="BHLH"/>
    <property type="match status" value="1"/>
</dbReference>
<dbReference type="InterPro" id="IPR011598">
    <property type="entry name" value="bHLH_dom"/>
</dbReference>
<proteinExistence type="predicted"/>
<keyword evidence="2" id="KW-0805">Transcription regulation</keyword>
<feature type="compositionally biased region" description="Gly residues" evidence="6">
    <location>
        <begin position="53"/>
        <end position="64"/>
    </location>
</feature>
<dbReference type="GO" id="GO:0046983">
    <property type="term" value="F:protein dimerization activity"/>
    <property type="evidence" value="ECO:0007669"/>
    <property type="project" value="InterPro"/>
</dbReference>
<feature type="compositionally biased region" description="Polar residues" evidence="6">
    <location>
        <begin position="202"/>
        <end position="219"/>
    </location>
</feature>
<feature type="region of interest" description="Disordered" evidence="6">
    <location>
        <begin position="97"/>
        <end position="124"/>
    </location>
</feature>
<keyword evidence="5" id="KW-0539">Nucleus</keyword>
<evidence type="ECO:0000313" key="9">
    <source>
        <dbReference type="RefSeq" id="XP_022154097.1"/>
    </source>
</evidence>
<dbReference type="CDD" id="cd11393">
    <property type="entry name" value="bHLH_AtbHLH_like"/>
    <property type="match status" value="1"/>
</dbReference>
<feature type="region of interest" description="Disordered" evidence="6">
    <location>
        <begin position="1"/>
        <end position="22"/>
    </location>
</feature>
<dbReference type="GO" id="GO:0005634">
    <property type="term" value="C:nucleus"/>
    <property type="evidence" value="ECO:0007669"/>
    <property type="project" value="UniProtKB-SubCell"/>
</dbReference>
<keyword evidence="4" id="KW-0804">Transcription</keyword>
<feature type="domain" description="BHLH" evidence="7">
    <location>
        <begin position="352"/>
        <end position="402"/>
    </location>
</feature>
<comment type="subcellular location">
    <subcellularLocation>
        <location evidence="1">Nucleus</location>
    </subcellularLocation>
</comment>
<dbReference type="Gene3D" id="4.10.280.10">
    <property type="entry name" value="Helix-loop-helix DNA-binding domain"/>
    <property type="match status" value="1"/>
</dbReference>
<evidence type="ECO:0000256" key="4">
    <source>
        <dbReference type="ARBA" id="ARBA00023163"/>
    </source>
</evidence>
<accession>A0A6J1DKR4</accession>
<protein>
    <submittedName>
        <fullName evidence="9">Transcription factor bHLH130-like</fullName>
    </submittedName>
</protein>
<dbReference type="SMART" id="SM00353">
    <property type="entry name" value="HLH"/>
    <property type="match status" value="1"/>
</dbReference>
<dbReference type="AlphaFoldDB" id="A0A6J1DKR4"/>
<dbReference type="GeneID" id="111021433"/>
<keyword evidence="3" id="KW-0238">DNA-binding</keyword>
<reference evidence="9" key="1">
    <citation type="submission" date="2025-08" db="UniProtKB">
        <authorList>
            <consortium name="RefSeq"/>
        </authorList>
    </citation>
    <scope>IDENTIFICATION</scope>
    <source>
        <strain evidence="9">OHB3-1</strain>
    </source>
</reference>
<dbReference type="InterPro" id="IPR045239">
    <property type="entry name" value="bHLH95_bHLH"/>
</dbReference>
<dbReference type="GO" id="GO:0000978">
    <property type="term" value="F:RNA polymerase II cis-regulatory region sequence-specific DNA binding"/>
    <property type="evidence" value="ECO:0007669"/>
    <property type="project" value="TreeGrafter"/>
</dbReference>
<evidence type="ECO:0000256" key="1">
    <source>
        <dbReference type="ARBA" id="ARBA00004123"/>
    </source>
</evidence>
<dbReference type="Proteomes" id="UP000504603">
    <property type="component" value="Unplaced"/>
</dbReference>
<sequence>MEADFQQQHLQPQMNSGLTRYRSAPSSYFRRLADREFCDQFFNQPSSPETERTGGGGGGGGGGVLEESSPNLREAQKNAPAGEVFVTTEANQQTTYVSHETRGIHQQPSNVNNNYPSASSTPSFYQNSMKPPLPNQGMIPGTDGSGSMGVDLKPRIRTDGGRASNLIRQSSSPAGLFDHINISESGYAALRGKGNFGTGSSFNEEASLSSPSRLKNFSPRTIPPHSSGLMSSPMAGIEKRSIRENNPDSKGFADSHASDYGSTSYPVGSWDESAMSDNIVGRKVLEDNDDDEKSYSNFNLSVDTQKVDPGNRPPLLSHHLSMPNTSAEMNAIEKILQFSDSVPCKLRAKRGCATHPRSIAERVRRTKISERMRKLQELVPNMDKQTNTSDMLDLAVEYIKGLQKQVQTLSDNRAKCKCSHSQHQ</sequence>
<dbReference type="RefSeq" id="XP_022154097.1">
    <property type="nucleotide sequence ID" value="XM_022298405.1"/>
</dbReference>
<dbReference type="InterPro" id="IPR045843">
    <property type="entry name" value="IND-like"/>
</dbReference>
<feature type="region of interest" description="Disordered" evidence="6">
    <location>
        <begin position="40"/>
        <end position="85"/>
    </location>
</feature>
<keyword evidence="8" id="KW-1185">Reference proteome</keyword>
<dbReference type="Pfam" id="PF00010">
    <property type="entry name" value="HLH"/>
    <property type="match status" value="1"/>
</dbReference>
<evidence type="ECO:0000256" key="3">
    <source>
        <dbReference type="ARBA" id="ARBA00023125"/>
    </source>
</evidence>
<feature type="region of interest" description="Disordered" evidence="6">
    <location>
        <begin position="287"/>
        <end position="311"/>
    </location>
</feature>
<dbReference type="SUPFAM" id="SSF47459">
    <property type="entry name" value="HLH, helix-loop-helix DNA-binding domain"/>
    <property type="match status" value="1"/>
</dbReference>
<gene>
    <name evidence="9" type="primary">LOC111021433</name>
</gene>
<dbReference type="KEGG" id="mcha:111021433"/>
<name>A0A6J1DKR4_MOMCH</name>
<dbReference type="InterPro" id="IPR036638">
    <property type="entry name" value="HLH_DNA-bd_sf"/>
</dbReference>
<feature type="compositionally biased region" description="Polar residues" evidence="6">
    <location>
        <begin position="295"/>
        <end position="304"/>
    </location>
</feature>
<feature type="region of interest" description="Disordered" evidence="6">
    <location>
        <begin position="202"/>
        <end position="267"/>
    </location>
</feature>
<evidence type="ECO:0000313" key="8">
    <source>
        <dbReference type="Proteomes" id="UP000504603"/>
    </source>
</evidence>
<dbReference type="FunFam" id="4.10.280.10:FF:000021">
    <property type="entry name" value="Transcription factor bHLH130 family"/>
    <property type="match status" value="1"/>
</dbReference>
<evidence type="ECO:0000256" key="5">
    <source>
        <dbReference type="ARBA" id="ARBA00023242"/>
    </source>
</evidence>
<feature type="compositionally biased region" description="Basic and acidic residues" evidence="6">
    <location>
        <begin position="237"/>
        <end position="257"/>
    </location>
</feature>
<dbReference type="PANTHER" id="PTHR16223">
    <property type="entry name" value="TRANSCRIPTION FACTOR BHLH83-RELATED"/>
    <property type="match status" value="1"/>
</dbReference>
<evidence type="ECO:0000259" key="7">
    <source>
        <dbReference type="PROSITE" id="PS50888"/>
    </source>
</evidence>
<dbReference type="PANTHER" id="PTHR16223:SF349">
    <property type="entry name" value="OS09G0487900 PROTEIN"/>
    <property type="match status" value="1"/>
</dbReference>
<evidence type="ECO:0000256" key="6">
    <source>
        <dbReference type="SAM" id="MobiDB-lite"/>
    </source>
</evidence>